<dbReference type="EMBL" id="MU274181">
    <property type="protein sequence ID" value="KAI0026801.1"/>
    <property type="molecule type" value="Genomic_DNA"/>
</dbReference>
<organism evidence="1 2">
    <name type="scientific">Vararia minispora EC-137</name>
    <dbReference type="NCBI Taxonomy" id="1314806"/>
    <lineage>
        <taxon>Eukaryota</taxon>
        <taxon>Fungi</taxon>
        <taxon>Dikarya</taxon>
        <taxon>Basidiomycota</taxon>
        <taxon>Agaricomycotina</taxon>
        <taxon>Agaricomycetes</taxon>
        <taxon>Russulales</taxon>
        <taxon>Lachnocladiaceae</taxon>
        <taxon>Vararia</taxon>
    </lineage>
</organism>
<comment type="caution">
    <text evidence="1">The sequence shown here is derived from an EMBL/GenBank/DDBJ whole genome shotgun (WGS) entry which is preliminary data.</text>
</comment>
<sequence>MSSVSSSQSSIDSVSVDPSARYRSAQGYTRSQLEAWDLLPMEMLEEYHDPLVYEKPPLLHYGIGLDLHRAGNGESLVPWARERGLYVEPKREIFNPDFNLGMALAKTMDNVVKYLSKRCGYRFEHVLPWSVDYDGVIAIYNNYDLAESALNEETQANIIEVLREVVNDPNQLNFVKPSILLAAQLIIRGERAAASGVVRVRLRLRAAATRVADVPLSAAGSLRERGSVGRTEGRGWPSEGFDEDPSASV</sequence>
<gene>
    <name evidence="1" type="ORF">K488DRAFT_75067</name>
</gene>
<proteinExistence type="predicted"/>
<evidence type="ECO:0000313" key="2">
    <source>
        <dbReference type="Proteomes" id="UP000814128"/>
    </source>
</evidence>
<reference evidence="1" key="2">
    <citation type="journal article" date="2022" name="New Phytol.">
        <title>Evolutionary transition to the ectomycorrhizal habit in the genomes of a hyperdiverse lineage of mushroom-forming fungi.</title>
        <authorList>
            <person name="Looney B."/>
            <person name="Miyauchi S."/>
            <person name="Morin E."/>
            <person name="Drula E."/>
            <person name="Courty P.E."/>
            <person name="Kohler A."/>
            <person name="Kuo A."/>
            <person name="LaButti K."/>
            <person name="Pangilinan J."/>
            <person name="Lipzen A."/>
            <person name="Riley R."/>
            <person name="Andreopoulos W."/>
            <person name="He G."/>
            <person name="Johnson J."/>
            <person name="Nolan M."/>
            <person name="Tritt A."/>
            <person name="Barry K.W."/>
            <person name="Grigoriev I.V."/>
            <person name="Nagy L.G."/>
            <person name="Hibbett D."/>
            <person name="Henrissat B."/>
            <person name="Matheny P.B."/>
            <person name="Labbe J."/>
            <person name="Martin F.M."/>
        </authorList>
    </citation>
    <scope>NUCLEOTIDE SEQUENCE</scope>
    <source>
        <strain evidence="1">EC-137</strain>
    </source>
</reference>
<dbReference type="Proteomes" id="UP000814128">
    <property type="component" value="Unassembled WGS sequence"/>
</dbReference>
<protein>
    <submittedName>
        <fullName evidence="1">Uncharacterized protein</fullName>
    </submittedName>
</protein>
<name>A0ACB8Q4W7_9AGAM</name>
<reference evidence="1" key="1">
    <citation type="submission" date="2021-02" db="EMBL/GenBank/DDBJ databases">
        <authorList>
            <consortium name="DOE Joint Genome Institute"/>
            <person name="Ahrendt S."/>
            <person name="Looney B.P."/>
            <person name="Miyauchi S."/>
            <person name="Morin E."/>
            <person name="Drula E."/>
            <person name="Courty P.E."/>
            <person name="Chicoki N."/>
            <person name="Fauchery L."/>
            <person name="Kohler A."/>
            <person name="Kuo A."/>
            <person name="Labutti K."/>
            <person name="Pangilinan J."/>
            <person name="Lipzen A."/>
            <person name="Riley R."/>
            <person name="Andreopoulos W."/>
            <person name="He G."/>
            <person name="Johnson J."/>
            <person name="Barry K.W."/>
            <person name="Grigoriev I.V."/>
            <person name="Nagy L."/>
            <person name="Hibbett D."/>
            <person name="Henrissat B."/>
            <person name="Matheny P.B."/>
            <person name="Labbe J."/>
            <person name="Martin F."/>
        </authorList>
    </citation>
    <scope>NUCLEOTIDE SEQUENCE</scope>
    <source>
        <strain evidence="1">EC-137</strain>
    </source>
</reference>
<accession>A0ACB8Q4W7</accession>
<evidence type="ECO:0000313" key="1">
    <source>
        <dbReference type="EMBL" id="KAI0026801.1"/>
    </source>
</evidence>
<keyword evidence="2" id="KW-1185">Reference proteome</keyword>